<dbReference type="GO" id="GO:0005524">
    <property type="term" value="F:ATP binding"/>
    <property type="evidence" value="ECO:0007669"/>
    <property type="project" value="UniProtKB-KW"/>
</dbReference>
<evidence type="ECO:0000256" key="2">
    <source>
        <dbReference type="ARBA" id="ARBA00004141"/>
    </source>
</evidence>
<dbReference type="Proteomes" id="UP000004508">
    <property type="component" value="Unassembled WGS sequence"/>
</dbReference>
<dbReference type="SMART" id="SM00387">
    <property type="entry name" value="HATPase_c"/>
    <property type="match status" value="1"/>
</dbReference>
<dbReference type="PRINTS" id="PR00344">
    <property type="entry name" value="BCTRLSENSOR"/>
</dbReference>
<feature type="transmembrane region" description="Helical" evidence="13">
    <location>
        <begin position="73"/>
        <end position="92"/>
    </location>
</feature>
<feature type="domain" description="Histidine kinase" evidence="14">
    <location>
        <begin position="189"/>
        <end position="408"/>
    </location>
</feature>
<dbReference type="InterPro" id="IPR038318">
    <property type="entry name" value="KdpD_sf"/>
</dbReference>
<keyword evidence="4" id="KW-0597">Phosphoprotein</keyword>
<keyword evidence="7" id="KW-0547">Nucleotide-binding</keyword>
<dbReference type="PANTHER" id="PTHR43547">
    <property type="entry name" value="TWO-COMPONENT HISTIDINE KINASE"/>
    <property type="match status" value="1"/>
</dbReference>
<protein>
    <recommendedName>
        <fullName evidence="3">histidine kinase</fullName>
        <ecNumber evidence="3">2.7.13.3</ecNumber>
    </recommendedName>
</protein>
<evidence type="ECO:0000313" key="15">
    <source>
        <dbReference type="EMBL" id="EFH86806.1"/>
    </source>
</evidence>
<sequence length="408" mass="46467">MATTKSIQKDTYIDHKGRRIRRMTFEQRAELRRNFTASLPLWRHPLIGYLLSILLVGLFGWGQQALDGWIGGGGIYFAGSLLLLPVLFIATFWGTMPSLFTVLLGALYIDYFFIGYNQGISWQHWEDGLRILPFFISGITIAIITAQRERARWQTLIAEQELKEYAAELEVSNQKLEDANQTKDRFLSIASHELKTPITTIRGQAQLALRRLAKQDGEMNVSDMHTALERINEQTVRLTTLIEELLDVSSLRTGKTALNKRKLNINELCQQVVDDQKLLTGRHIELKLPPKEVMVSVDRDRIEQVLINLVGNAVKYSPEGSVVQICVERKWRKALIHVRDHGKGIAPDQLEKVFDTFYRTPDAEASTKKGLGLGLSISKEIIERHEGRIWCESQLGQGSEFFVELPLK</sequence>
<proteinExistence type="predicted"/>
<dbReference type="EMBL" id="ADVG01000002">
    <property type="protein sequence ID" value="EFH86806.1"/>
    <property type="molecule type" value="Genomic_DNA"/>
</dbReference>
<dbReference type="InterPro" id="IPR036890">
    <property type="entry name" value="HATPase_C_sf"/>
</dbReference>
<evidence type="ECO:0000256" key="10">
    <source>
        <dbReference type="ARBA" id="ARBA00022989"/>
    </source>
</evidence>
<feature type="transmembrane region" description="Helical" evidence="13">
    <location>
        <begin position="99"/>
        <end position="116"/>
    </location>
</feature>
<evidence type="ECO:0000256" key="1">
    <source>
        <dbReference type="ARBA" id="ARBA00000085"/>
    </source>
</evidence>
<dbReference type="InParanoid" id="D6TM06"/>
<dbReference type="Gene3D" id="1.20.120.620">
    <property type="entry name" value="Backbone structure of the membrane domain of e. Coli histidine kinase receptor kdpd"/>
    <property type="match status" value="1"/>
</dbReference>
<evidence type="ECO:0000256" key="7">
    <source>
        <dbReference type="ARBA" id="ARBA00022741"/>
    </source>
</evidence>
<name>D6TM06_KTERA</name>
<dbReference type="InterPro" id="IPR003594">
    <property type="entry name" value="HATPase_dom"/>
</dbReference>
<keyword evidence="9" id="KW-0067">ATP-binding</keyword>
<keyword evidence="11" id="KW-0902">Two-component regulatory system</keyword>
<reference evidence="15 16" key="1">
    <citation type="journal article" date="2011" name="Stand. Genomic Sci.">
        <title>Non-contiguous finished genome sequence and contextual data of the filamentous soil bacterium Ktedonobacter racemifer type strain (SOSP1-21).</title>
        <authorList>
            <person name="Chang Y.J."/>
            <person name="Land M."/>
            <person name="Hauser L."/>
            <person name="Chertkov O."/>
            <person name="Del Rio T.G."/>
            <person name="Nolan M."/>
            <person name="Copeland A."/>
            <person name="Tice H."/>
            <person name="Cheng J.F."/>
            <person name="Lucas S."/>
            <person name="Han C."/>
            <person name="Goodwin L."/>
            <person name="Pitluck S."/>
            <person name="Ivanova N."/>
            <person name="Ovchinikova G."/>
            <person name="Pati A."/>
            <person name="Chen A."/>
            <person name="Palaniappan K."/>
            <person name="Mavromatis K."/>
            <person name="Liolios K."/>
            <person name="Brettin T."/>
            <person name="Fiebig A."/>
            <person name="Rohde M."/>
            <person name="Abt B."/>
            <person name="Goker M."/>
            <person name="Detter J.C."/>
            <person name="Woyke T."/>
            <person name="Bristow J."/>
            <person name="Eisen J.A."/>
            <person name="Markowitz V."/>
            <person name="Hugenholtz P."/>
            <person name="Kyrpides N.C."/>
            <person name="Klenk H.P."/>
            <person name="Lapidus A."/>
        </authorList>
    </citation>
    <scope>NUCLEOTIDE SEQUENCE [LARGE SCALE GENOMIC DNA]</scope>
    <source>
        <strain evidence="16">DSM 44963</strain>
    </source>
</reference>
<keyword evidence="16" id="KW-1185">Reference proteome</keyword>
<evidence type="ECO:0000256" key="12">
    <source>
        <dbReference type="ARBA" id="ARBA00023136"/>
    </source>
</evidence>
<dbReference type="eggNOG" id="COG2205">
    <property type="taxonomic scope" value="Bacteria"/>
</dbReference>
<dbReference type="InterPro" id="IPR003661">
    <property type="entry name" value="HisK_dim/P_dom"/>
</dbReference>
<dbReference type="FunFam" id="3.30.565.10:FF:000006">
    <property type="entry name" value="Sensor histidine kinase WalK"/>
    <property type="match status" value="1"/>
</dbReference>
<feature type="transmembrane region" description="Helical" evidence="13">
    <location>
        <begin position="128"/>
        <end position="146"/>
    </location>
</feature>
<dbReference type="Pfam" id="PF02518">
    <property type="entry name" value="HATPase_c"/>
    <property type="match status" value="1"/>
</dbReference>
<evidence type="ECO:0000259" key="14">
    <source>
        <dbReference type="PROSITE" id="PS50109"/>
    </source>
</evidence>
<evidence type="ECO:0000313" key="16">
    <source>
        <dbReference type="Proteomes" id="UP000004508"/>
    </source>
</evidence>
<evidence type="ECO:0000256" key="11">
    <source>
        <dbReference type="ARBA" id="ARBA00023012"/>
    </source>
</evidence>
<evidence type="ECO:0000256" key="13">
    <source>
        <dbReference type="SAM" id="Phobius"/>
    </source>
</evidence>
<evidence type="ECO:0000256" key="8">
    <source>
        <dbReference type="ARBA" id="ARBA00022777"/>
    </source>
</evidence>
<keyword evidence="6 13" id="KW-0812">Transmembrane</keyword>
<dbReference type="PROSITE" id="PS50109">
    <property type="entry name" value="HIS_KIN"/>
    <property type="match status" value="1"/>
</dbReference>
<dbReference type="EC" id="2.7.13.3" evidence="3"/>
<dbReference type="InterPro" id="IPR004358">
    <property type="entry name" value="Sig_transdc_His_kin-like_C"/>
</dbReference>
<dbReference type="CDD" id="cd00082">
    <property type="entry name" value="HisKA"/>
    <property type="match status" value="1"/>
</dbReference>
<dbReference type="STRING" id="485913.Krac_8121"/>
<keyword evidence="12 13" id="KW-0472">Membrane</keyword>
<dbReference type="Pfam" id="PF00512">
    <property type="entry name" value="HisKA"/>
    <property type="match status" value="1"/>
</dbReference>
<keyword evidence="10 13" id="KW-1133">Transmembrane helix</keyword>
<organism evidence="15 16">
    <name type="scientific">Ktedonobacter racemifer DSM 44963</name>
    <dbReference type="NCBI Taxonomy" id="485913"/>
    <lineage>
        <taxon>Bacteria</taxon>
        <taxon>Bacillati</taxon>
        <taxon>Chloroflexota</taxon>
        <taxon>Ktedonobacteria</taxon>
        <taxon>Ktedonobacterales</taxon>
        <taxon>Ktedonobacteraceae</taxon>
        <taxon>Ktedonobacter</taxon>
    </lineage>
</organism>
<dbReference type="GO" id="GO:0016020">
    <property type="term" value="C:membrane"/>
    <property type="evidence" value="ECO:0007669"/>
    <property type="project" value="UniProtKB-SubCell"/>
</dbReference>
<dbReference type="OrthoDB" id="152194at2"/>
<dbReference type="PANTHER" id="PTHR43547:SF2">
    <property type="entry name" value="HYBRID SIGNAL TRANSDUCTION HISTIDINE KINASE C"/>
    <property type="match status" value="1"/>
</dbReference>
<evidence type="ECO:0000256" key="3">
    <source>
        <dbReference type="ARBA" id="ARBA00012438"/>
    </source>
</evidence>
<dbReference type="Pfam" id="PF13493">
    <property type="entry name" value="DUF4118"/>
    <property type="match status" value="1"/>
</dbReference>
<dbReference type="SUPFAM" id="SSF55874">
    <property type="entry name" value="ATPase domain of HSP90 chaperone/DNA topoisomerase II/histidine kinase"/>
    <property type="match status" value="1"/>
</dbReference>
<dbReference type="CDD" id="cd00075">
    <property type="entry name" value="HATPase"/>
    <property type="match status" value="1"/>
</dbReference>
<evidence type="ECO:0000256" key="6">
    <source>
        <dbReference type="ARBA" id="ARBA00022692"/>
    </source>
</evidence>
<dbReference type="AlphaFoldDB" id="D6TM06"/>
<evidence type="ECO:0000256" key="4">
    <source>
        <dbReference type="ARBA" id="ARBA00022553"/>
    </source>
</evidence>
<dbReference type="InterPro" id="IPR005467">
    <property type="entry name" value="His_kinase_dom"/>
</dbReference>
<keyword evidence="5" id="KW-0808">Transferase</keyword>
<keyword evidence="8 15" id="KW-0418">Kinase</keyword>
<evidence type="ECO:0000256" key="5">
    <source>
        <dbReference type="ARBA" id="ARBA00022679"/>
    </source>
</evidence>
<dbReference type="InterPro" id="IPR036097">
    <property type="entry name" value="HisK_dim/P_sf"/>
</dbReference>
<evidence type="ECO:0000256" key="9">
    <source>
        <dbReference type="ARBA" id="ARBA00022840"/>
    </source>
</evidence>
<feature type="transmembrane region" description="Helical" evidence="13">
    <location>
        <begin position="41"/>
        <end position="61"/>
    </location>
</feature>
<dbReference type="Gene3D" id="1.10.287.130">
    <property type="match status" value="1"/>
</dbReference>
<comment type="subcellular location">
    <subcellularLocation>
        <location evidence="2">Membrane</location>
        <topology evidence="2">Multi-pass membrane protein</topology>
    </subcellularLocation>
</comment>
<dbReference type="SUPFAM" id="SSF47384">
    <property type="entry name" value="Homodimeric domain of signal transducing histidine kinase"/>
    <property type="match status" value="1"/>
</dbReference>
<dbReference type="SMART" id="SM00388">
    <property type="entry name" value="HisKA"/>
    <property type="match status" value="1"/>
</dbReference>
<dbReference type="Gene3D" id="3.30.565.10">
    <property type="entry name" value="Histidine kinase-like ATPase, C-terminal domain"/>
    <property type="match status" value="1"/>
</dbReference>
<dbReference type="InterPro" id="IPR025201">
    <property type="entry name" value="KdpD_TM"/>
</dbReference>
<comment type="catalytic activity">
    <reaction evidence="1">
        <text>ATP + protein L-histidine = ADP + protein N-phospho-L-histidine.</text>
        <dbReference type="EC" id="2.7.13.3"/>
    </reaction>
</comment>
<comment type="caution">
    <text evidence="15">The sequence shown here is derived from an EMBL/GenBank/DDBJ whole genome shotgun (WGS) entry which is preliminary data.</text>
</comment>
<dbReference type="GO" id="GO:0000155">
    <property type="term" value="F:phosphorelay sensor kinase activity"/>
    <property type="evidence" value="ECO:0007669"/>
    <property type="project" value="InterPro"/>
</dbReference>
<gene>
    <name evidence="15" type="ORF">Krac_8121</name>
</gene>
<accession>D6TM06</accession>